<keyword evidence="2" id="KW-1185">Reference proteome</keyword>
<accession>A0A514CX71</accession>
<dbReference type="GeneID" id="63911677"/>
<proteinExistence type="predicted"/>
<protein>
    <submittedName>
        <fullName evidence="1">Uncharacterized protein</fullName>
    </submittedName>
</protein>
<name>A0A514CX71_9CAUD</name>
<evidence type="ECO:0000313" key="2">
    <source>
        <dbReference type="Proteomes" id="UP000318136"/>
    </source>
</evidence>
<dbReference type="RefSeq" id="YP_010050939.1">
    <property type="nucleotide sequence ID" value="NC_054435.1"/>
</dbReference>
<dbReference type="Proteomes" id="UP000318136">
    <property type="component" value="Segment"/>
</dbReference>
<evidence type="ECO:0000313" key="1">
    <source>
        <dbReference type="EMBL" id="QDH85108.1"/>
    </source>
</evidence>
<gene>
    <name evidence="1" type="primary">71</name>
    <name evidence="1" type="ORF">SEA_DARDANUS_71</name>
</gene>
<dbReference type="EMBL" id="MN010758">
    <property type="protein sequence ID" value="QDH85108.1"/>
    <property type="molecule type" value="Genomic_DNA"/>
</dbReference>
<dbReference type="KEGG" id="vg:63911677"/>
<sequence>MVIEYGIRTRDGKTRKLGAIERRHADNLCARFADQDGQLVERDVSEWRPAAASITQAIEASQGPNGELTDGSPGG</sequence>
<reference evidence="1 2" key="1">
    <citation type="submission" date="2019-05" db="EMBL/GenBank/DDBJ databases">
        <authorList>
            <person name="Bordelon H.A."/>
            <person name="Brister E.M."/>
            <person name="Bryans A.M."/>
            <person name="Calk A.E."/>
            <person name="Capers C."/>
            <person name="Corrent J.M."/>
            <person name="Delphin C.N."/>
            <person name="Erbelding G.W."/>
            <person name="Gottschalck B.A."/>
            <person name="Hale B.T."/>
            <person name="Jones N.T."/>
            <person name="Mire A.R."/>
            <person name="Perkins A.R."/>
            <person name="Quackenbush R.D."/>
            <person name="Rogers C.S."/>
            <person name="Stewart N.C."/>
            <person name="Threeton H.N."/>
            <person name="Wiggins Z.F."/>
            <person name="Hancock A.M."/>
            <person name="Gissendanner C.R."/>
            <person name="Findley A.M."/>
            <person name="Wills S.J."/>
            <person name="Clifford K.A."/>
            <person name="Elmore F.L."/>
            <person name="Knight M.S."/>
            <person name="Le K."/>
            <person name="Lobaina D."/>
            <person name="Nougues D."/>
            <person name="Salama A."/>
            <person name="Stoeber S.D."/>
            <person name="Sweeney K.J."/>
            <person name="Truong T.G."/>
            <person name="Alvaro L.E."/>
            <person name="Isern S."/>
            <person name="Michael S.F."/>
            <person name="Monti D.L."/>
            <person name="Garlena R.A."/>
            <person name="Russell D.A."/>
            <person name="Pope W.H."/>
            <person name="Jacobs-Sera D."/>
            <person name="Hatfull G.F."/>
        </authorList>
    </citation>
    <scope>NUCLEOTIDE SEQUENCE [LARGE SCALE GENOMIC DNA]</scope>
</reference>
<organism evidence="1 2">
    <name type="scientific">Gordonia phage Dardanus</name>
    <dbReference type="NCBI Taxonomy" id="2588489"/>
    <lineage>
        <taxon>Viruses</taxon>
        <taxon>Duplodnaviria</taxon>
        <taxon>Heunggongvirae</taxon>
        <taxon>Uroviricota</taxon>
        <taxon>Caudoviricetes</taxon>
        <taxon>Ruthgordonvirinae</taxon>
        <taxon>Dardanusvirus</taxon>
        <taxon>Dardanusvirus dardanus</taxon>
    </lineage>
</organism>